<proteinExistence type="inferred from homology"/>
<keyword evidence="5" id="KW-0378">Hydrolase</keyword>
<keyword evidence="8" id="KW-0539">Nucleus</keyword>
<name>A0A0V0QYY2_PSEPJ</name>
<dbReference type="Gene3D" id="1.10.340.30">
    <property type="entry name" value="Hypothetical protein, domain 2"/>
    <property type="match status" value="1"/>
</dbReference>
<comment type="subcellular location">
    <subcellularLocation>
        <location evidence="1">Nucleus</location>
    </subcellularLocation>
</comment>
<evidence type="ECO:0000256" key="1">
    <source>
        <dbReference type="ARBA" id="ARBA00004123"/>
    </source>
</evidence>
<dbReference type="EMBL" id="LDAU01000083">
    <property type="protein sequence ID" value="KRX07438.1"/>
    <property type="molecule type" value="Genomic_DNA"/>
</dbReference>
<dbReference type="InterPro" id="IPR003265">
    <property type="entry name" value="HhH-GPD_domain"/>
</dbReference>
<evidence type="ECO:0000256" key="12">
    <source>
        <dbReference type="SAM" id="Coils"/>
    </source>
</evidence>
<dbReference type="InterPro" id="IPR052054">
    <property type="entry name" value="Oxidative_DNA_repair_enzyme"/>
</dbReference>
<evidence type="ECO:0000256" key="9">
    <source>
        <dbReference type="ARBA" id="ARBA00023268"/>
    </source>
</evidence>
<dbReference type="InterPro" id="IPR011257">
    <property type="entry name" value="DNA_glycosylase"/>
</dbReference>
<evidence type="ECO:0000256" key="4">
    <source>
        <dbReference type="ARBA" id="ARBA00022763"/>
    </source>
</evidence>
<comment type="caution">
    <text evidence="14">The sequence shown here is derived from an EMBL/GenBank/DDBJ whole genome shotgun (WGS) entry which is preliminary data.</text>
</comment>
<dbReference type="GO" id="GO:0140078">
    <property type="term" value="F:class I DNA-(apurinic or apyrimidinic site) endonuclease activity"/>
    <property type="evidence" value="ECO:0007669"/>
    <property type="project" value="UniProtKB-EC"/>
</dbReference>
<dbReference type="SUPFAM" id="SSF48150">
    <property type="entry name" value="DNA-glycosylase"/>
    <property type="match status" value="1"/>
</dbReference>
<comment type="similarity">
    <text evidence="2">Belongs to the type-1 OGG1 family.</text>
</comment>
<dbReference type="GO" id="GO:0006285">
    <property type="term" value="P:base-excision repair, AP site formation"/>
    <property type="evidence" value="ECO:0007669"/>
    <property type="project" value="TreeGrafter"/>
</dbReference>
<evidence type="ECO:0000256" key="10">
    <source>
        <dbReference type="ARBA" id="ARBA00023295"/>
    </source>
</evidence>
<protein>
    <recommendedName>
        <fullName evidence="3">DNA-(apurinic or apyrimidinic site) lyase</fullName>
        <ecNumber evidence="3">4.2.99.18</ecNumber>
    </recommendedName>
</protein>
<evidence type="ECO:0000313" key="15">
    <source>
        <dbReference type="Proteomes" id="UP000054937"/>
    </source>
</evidence>
<keyword evidence="4" id="KW-0227">DNA damage</keyword>
<evidence type="ECO:0000313" key="14">
    <source>
        <dbReference type="EMBL" id="KRX07438.1"/>
    </source>
</evidence>
<dbReference type="InParanoid" id="A0A0V0QYY2"/>
<dbReference type="GO" id="GO:0006289">
    <property type="term" value="P:nucleotide-excision repair"/>
    <property type="evidence" value="ECO:0007669"/>
    <property type="project" value="InterPro"/>
</dbReference>
<dbReference type="OrthoDB" id="238681at2759"/>
<sequence>MQKLINFATKGPIHSQELNLKNTLQNGQCFAWKPVDLDKADFKFLKLEQFQKTDIQYIYIGVYKQYLLQFLQNNEGQIYYNCLNEKQIDDINQDKILKDLYDYFQFEVDITKLCQDWQEKDEYFQKVYQQIQGLRLVRQEPFECFISFLISQNNNIPRITQCVNALKRTYGSFILELNGEKYYTFPNLTQISKATEQELRDLGLGYRAKYIIKSIEQLNKQGGEEYLYKLRGQEQNEIQQALLSFMGIGQKVADCISLFSMDCEKLIPVDTHVWQIFNTYYMKNKSKGQQKMSSNQQYEKVVQFFQDRFGDYAGWAHSYLFAADLKVFQQAENKNTGKKIIDVKEKIEKVEIKVQKTNIEIKIQKSKKDGINLENGDINNKNLQKQDKIKEKKLMKKTQKLQINDVIQKETLQIKNTRSKKLKN</sequence>
<dbReference type="GO" id="GO:0003684">
    <property type="term" value="F:damaged DNA binding"/>
    <property type="evidence" value="ECO:0007669"/>
    <property type="project" value="InterPro"/>
</dbReference>
<keyword evidence="6" id="KW-0234">DNA repair</keyword>
<accession>A0A0V0QYY2</accession>
<dbReference type="Proteomes" id="UP000054937">
    <property type="component" value="Unassembled WGS sequence"/>
</dbReference>
<evidence type="ECO:0000256" key="2">
    <source>
        <dbReference type="ARBA" id="ARBA00010679"/>
    </source>
</evidence>
<dbReference type="Gene3D" id="3.30.310.40">
    <property type="match status" value="1"/>
</dbReference>
<dbReference type="GO" id="GO:0034039">
    <property type="term" value="F:8-oxo-7,8-dihydroguanine DNA N-glycosylase activity"/>
    <property type="evidence" value="ECO:0007669"/>
    <property type="project" value="TreeGrafter"/>
</dbReference>
<comment type="catalytic activity">
    <reaction evidence="11">
        <text>2'-deoxyribonucleotide-(2'-deoxyribose 5'-phosphate)-2'-deoxyribonucleotide-DNA = a 3'-end 2'-deoxyribonucleotide-(2,3-dehydro-2,3-deoxyribose 5'-phosphate)-DNA + a 5'-end 5'-phospho-2'-deoxyribonucleoside-DNA + H(+)</text>
        <dbReference type="Rhea" id="RHEA:66592"/>
        <dbReference type="Rhea" id="RHEA-COMP:13180"/>
        <dbReference type="Rhea" id="RHEA-COMP:16897"/>
        <dbReference type="Rhea" id="RHEA-COMP:17067"/>
        <dbReference type="ChEBI" id="CHEBI:15378"/>
        <dbReference type="ChEBI" id="CHEBI:136412"/>
        <dbReference type="ChEBI" id="CHEBI:157695"/>
        <dbReference type="ChEBI" id="CHEBI:167181"/>
        <dbReference type="EC" id="4.2.99.18"/>
    </reaction>
</comment>
<evidence type="ECO:0000256" key="5">
    <source>
        <dbReference type="ARBA" id="ARBA00022801"/>
    </source>
</evidence>
<dbReference type="SMART" id="SM00478">
    <property type="entry name" value="ENDO3c"/>
    <property type="match status" value="1"/>
</dbReference>
<dbReference type="FunFam" id="1.10.1670.10:FF:000005">
    <property type="entry name" value="N-glycosylase/DNA lyase OGG1"/>
    <property type="match status" value="1"/>
</dbReference>
<dbReference type="Pfam" id="PF07934">
    <property type="entry name" value="OGG_N"/>
    <property type="match status" value="1"/>
</dbReference>
<evidence type="ECO:0000256" key="7">
    <source>
        <dbReference type="ARBA" id="ARBA00023239"/>
    </source>
</evidence>
<gene>
    <name evidence="14" type="ORF">PPERSA_03271</name>
</gene>
<dbReference type="SUPFAM" id="SSF55945">
    <property type="entry name" value="TATA-box binding protein-like"/>
    <property type="match status" value="1"/>
</dbReference>
<keyword evidence="12" id="KW-0175">Coiled coil</keyword>
<evidence type="ECO:0000256" key="11">
    <source>
        <dbReference type="ARBA" id="ARBA00044632"/>
    </source>
</evidence>
<dbReference type="OMA" id="ITKMCHS"/>
<dbReference type="InterPro" id="IPR023170">
    <property type="entry name" value="HhH_base_excis_C"/>
</dbReference>
<evidence type="ECO:0000256" key="8">
    <source>
        <dbReference type="ARBA" id="ARBA00023242"/>
    </source>
</evidence>
<dbReference type="InterPro" id="IPR012904">
    <property type="entry name" value="OGG_N"/>
</dbReference>
<dbReference type="Pfam" id="PF00730">
    <property type="entry name" value="HhH-GPD"/>
    <property type="match status" value="1"/>
</dbReference>
<evidence type="ECO:0000256" key="6">
    <source>
        <dbReference type="ARBA" id="ARBA00023204"/>
    </source>
</evidence>
<dbReference type="PANTHER" id="PTHR10242:SF2">
    <property type="entry name" value="N-GLYCOSYLASE_DNA LYASE"/>
    <property type="match status" value="1"/>
</dbReference>
<evidence type="ECO:0000259" key="13">
    <source>
        <dbReference type="SMART" id="SM00478"/>
    </source>
</evidence>
<dbReference type="PANTHER" id="PTHR10242">
    <property type="entry name" value="8-OXOGUANINE DNA GLYCOSYLASE"/>
    <property type="match status" value="1"/>
</dbReference>
<dbReference type="Gene3D" id="1.10.1670.10">
    <property type="entry name" value="Helix-hairpin-Helix base-excision DNA repair enzymes (C-terminal)"/>
    <property type="match status" value="1"/>
</dbReference>
<keyword evidence="9" id="KW-0511">Multifunctional enzyme</keyword>
<keyword evidence="15" id="KW-1185">Reference proteome</keyword>
<organism evidence="14 15">
    <name type="scientific">Pseudocohnilembus persalinus</name>
    <name type="common">Ciliate</name>
    <dbReference type="NCBI Taxonomy" id="266149"/>
    <lineage>
        <taxon>Eukaryota</taxon>
        <taxon>Sar</taxon>
        <taxon>Alveolata</taxon>
        <taxon>Ciliophora</taxon>
        <taxon>Intramacronucleata</taxon>
        <taxon>Oligohymenophorea</taxon>
        <taxon>Scuticociliatia</taxon>
        <taxon>Philasterida</taxon>
        <taxon>Pseudocohnilembidae</taxon>
        <taxon>Pseudocohnilembus</taxon>
    </lineage>
</organism>
<feature type="domain" description="HhH-GPD" evidence="13">
    <location>
        <begin position="150"/>
        <end position="325"/>
    </location>
</feature>
<evidence type="ECO:0000256" key="3">
    <source>
        <dbReference type="ARBA" id="ARBA00012720"/>
    </source>
</evidence>
<keyword evidence="10" id="KW-0326">Glycosidase</keyword>
<keyword evidence="7" id="KW-0456">Lyase</keyword>
<dbReference type="EC" id="4.2.99.18" evidence="3"/>
<dbReference type="CDD" id="cd00056">
    <property type="entry name" value="ENDO3c"/>
    <property type="match status" value="1"/>
</dbReference>
<dbReference type="GO" id="GO:0005634">
    <property type="term" value="C:nucleus"/>
    <property type="evidence" value="ECO:0007669"/>
    <property type="project" value="UniProtKB-SubCell"/>
</dbReference>
<feature type="coiled-coil region" evidence="12">
    <location>
        <begin position="340"/>
        <end position="367"/>
    </location>
</feature>
<reference evidence="14 15" key="1">
    <citation type="journal article" date="2015" name="Sci. Rep.">
        <title>Genome of the facultative scuticociliatosis pathogen Pseudocohnilembus persalinus provides insight into its virulence through horizontal gene transfer.</title>
        <authorList>
            <person name="Xiong J."/>
            <person name="Wang G."/>
            <person name="Cheng J."/>
            <person name="Tian M."/>
            <person name="Pan X."/>
            <person name="Warren A."/>
            <person name="Jiang C."/>
            <person name="Yuan D."/>
            <person name="Miao W."/>
        </authorList>
    </citation>
    <scope>NUCLEOTIDE SEQUENCE [LARGE SCALE GENOMIC DNA]</scope>
    <source>
        <strain evidence="14">36N120E</strain>
    </source>
</reference>
<dbReference type="AlphaFoldDB" id="A0A0V0QYY2"/>